<dbReference type="AlphaFoldDB" id="A0A6J1DRH1"/>
<keyword evidence="1" id="KW-1133">Transmembrane helix</keyword>
<dbReference type="KEGG" id="mcha:111023679"/>
<keyword evidence="1" id="KW-0812">Transmembrane</keyword>
<evidence type="ECO:0000256" key="1">
    <source>
        <dbReference type="SAM" id="Phobius"/>
    </source>
</evidence>
<dbReference type="PANTHER" id="PTHR31549">
    <property type="entry name" value="PROTEIN, PUTATIVE (DUF247)-RELATED-RELATED"/>
    <property type="match status" value="1"/>
</dbReference>
<keyword evidence="2" id="KW-1185">Reference proteome</keyword>
<reference evidence="3" key="1">
    <citation type="submission" date="2025-08" db="UniProtKB">
        <authorList>
            <consortium name="RefSeq"/>
        </authorList>
    </citation>
    <scope>IDENTIFICATION</scope>
    <source>
        <strain evidence="3">OHB3-1</strain>
    </source>
</reference>
<evidence type="ECO:0000313" key="2">
    <source>
        <dbReference type="Proteomes" id="UP000504603"/>
    </source>
</evidence>
<keyword evidence="1" id="KW-0472">Membrane</keyword>
<dbReference type="PANTHER" id="PTHR31549:SF300">
    <property type="match status" value="1"/>
</dbReference>
<dbReference type="GeneID" id="111023679"/>
<dbReference type="OrthoDB" id="974383at2759"/>
<gene>
    <name evidence="3" type="primary">LOC111023679</name>
</gene>
<name>A0A6J1DRH1_MOMCH</name>
<dbReference type="Pfam" id="PF03140">
    <property type="entry name" value="DUF247"/>
    <property type="match status" value="1"/>
</dbReference>
<sequence>MQWVVQINELLQRNDFHTAFETPTSIFQVPDCIRNDSPEAFTPRRISLGPYHHFRPELLKLELYKLLVAKKVKHQIQLPEFHQLVSDTLKPLELQIRACFDKYLEVGCESLSWMMLIDALFLIRLLHIFAEVEVKRDLNSKLSWPELDVEHQQLYLNHEASSMGRDEIICDALMVENQIPFRVLKGILVGNEIINDLPVQLYKFCVLVSPFGLPSHRSLFFNRGSRFPNLPQTFEQSHHLLQFLYLFILNQREIEMIRENAGDAFIGFLCLCCEILGSLLQMCIEGVFKESNDLIQSLFTILKTLVQPSSLQDDLSIIPSASRLKKLGVKFEPSYSLRGITFSKEKTSLRLPTITLDSNSQVILRNLVAFEVIAKLSPPCLSQYAAIMNGLIETTNDVKILTKANIIINHLESDEEVVKLFDGFPKSESSQTESSSESSSMVDMDEIIEKLNKYYESKWRIKVAKFVKKYVSPTAKILAILVVVLLIIFVIARIFCGLLFSHCPRVLKS</sequence>
<evidence type="ECO:0000313" key="3">
    <source>
        <dbReference type="RefSeq" id="XP_022156845.1"/>
    </source>
</evidence>
<dbReference type="Proteomes" id="UP000504603">
    <property type="component" value="Unplaced"/>
</dbReference>
<proteinExistence type="predicted"/>
<protein>
    <submittedName>
        <fullName evidence="3">UPF0481 protein At3g02645</fullName>
    </submittedName>
</protein>
<feature type="transmembrane region" description="Helical" evidence="1">
    <location>
        <begin position="477"/>
        <end position="500"/>
    </location>
</feature>
<accession>A0A6J1DRH1</accession>
<dbReference type="RefSeq" id="XP_022156845.1">
    <property type="nucleotide sequence ID" value="XM_022301153.1"/>
</dbReference>
<organism evidence="2 3">
    <name type="scientific">Momordica charantia</name>
    <name type="common">Bitter gourd</name>
    <name type="synonym">Balsam pear</name>
    <dbReference type="NCBI Taxonomy" id="3673"/>
    <lineage>
        <taxon>Eukaryota</taxon>
        <taxon>Viridiplantae</taxon>
        <taxon>Streptophyta</taxon>
        <taxon>Embryophyta</taxon>
        <taxon>Tracheophyta</taxon>
        <taxon>Spermatophyta</taxon>
        <taxon>Magnoliopsida</taxon>
        <taxon>eudicotyledons</taxon>
        <taxon>Gunneridae</taxon>
        <taxon>Pentapetalae</taxon>
        <taxon>rosids</taxon>
        <taxon>fabids</taxon>
        <taxon>Cucurbitales</taxon>
        <taxon>Cucurbitaceae</taxon>
        <taxon>Momordiceae</taxon>
        <taxon>Momordica</taxon>
    </lineage>
</organism>
<dbReference type="InterPro" id="IPR004158">
    <property type="entry name" value="DUF247_pln"/>
</dbReference>